<dbReference type="VEuPathDB" id="TriTrypDB:BSAL_59670"/>
<dbReference type="Proteomes" id="UP000051952">
    <property type="component" value="Unassembled WGS sequence"/>
</dbReference>
<evidence type="ECO:0000256" key="1">
    <source>
        <dbReference type="SAM" id="MobiDB-lite"/>
    </source>
</evidence>
<evidence type="ECO:0000313" key="2">
    <source>
        <dbReference type="EMBL" id="CUF15384.1"/>
    </source>
</evidence>
<keyword evidence="3" id="KW-1185">Reference proteome</keyword>
<evidence type="ECO:0008006" key="4">
    <source>
        <dbReference type="Google" id="ProtNLM"/>
    </source>
</evidence>
<sequence>MSAASSDFEQLQRVTASIQEHVQRAKINPNQCRVFHRRLRVIYDTLLRMPKREPTPQLLSVFRAADFTFGRMGKGRWRHVLIQLFTCNAQFECLRGRIRGVWSLHSTVMWEKEDKEAMAADEEHNLGVIMTDASLMPAMLAQPPSDESTLSDSLRDTLLHHYRRRHASQWKLLVDELQYAPALPDEDGNTGDPHSSWGTEEVFSKPPPEVLEDIHPDVLSSPGAPSASGGGNSSSGGVPNPMGTSPGLGGAYISESADFGSPLFHNSSLLPLGDTIEMLEHLPNSFTAASTAAALVGGSTAHQLQLGGSVSVAPSRRAVGTLATRFFVKYEGLRYRGQHVVVKRLREAELINPTTLEAFVMDSSVRVRWSHPNLVTTHGSFCEEFDDGGIPRLSLGMVMTNLCRAPERYVPLQRLLFLEGRRFSLLEAIDITLQAADALQYTLFDQGDVPTYVADRWGWVSPSNIFLLDSSPWDDGMGAGGGGSNNDITETFSIAVQDLQNTQEDVGLAEMTAMQGRYAVKYSPPVYVEGGGVVSRWAPHPLAVNTETYALAQLFVALCTNLQPYHYISCQLELQSMFQAARGATTATTATNVLPQGIRVPSTLPADVQYFCRNAMALKSEITTGRVASPIKTLATFRAALHNLREYAMTLPQLPHGDPSKTSFVVQSAVDDYGWILHQPFDEHAA</sequence>
<dbReference type="InterPro" id="IPR011009">
    <property type="entry name" value="Kinase-like_dom_sf"/>
</dbReference>
<name>A0A0S4IKW2_BODSA</name>
<feature type="region of interest" description="Disordered" evidence="1">
    <location>
        <begin position="183"/>
        <end position="249"/>
    </location>
</feature>
<reference evidence="3" key="1">
    <citation type="submission" date="2015-09" db="EMBL/GenBank/DDBJ databases">
        <authorList>
            <consortium name="Pathogen Informatics"/>
        </authorList>
    </citation>
    <scope>NUCLEOTIDE SEQUENCE [LARGE SCALE GENOMIC DNA]</scope>
    <source>
        <strain evidence="3">Lake Konstanz</strain>
    </source>
</reference>
<organism evidence="2 3">
    <name type="scientific">Bodo saltans</name>
    <name type="common">Flagellated protozoan</name>
    <dbReference type="NCBI Taxonomy" id="75058"/>
    <lineage>
        <taxon>Eukaryota</taxon>
        <taxon>Discoba</taxon>
        <taxon>Euglenozoa</taxon>
        <taxon>Kinetoplastea</taxon>
        <taxon>Metakinetoplastina</taxon>
        <taxon>Eubodonida</taxon>
        <taxon>Bodonidae</taxon>
        <taxon>Bodo</taxon>
    </lineage>
</organism>
<accession>A0A0S4IKW2</accession>
<protein>
    <recommendedName>
        <fullName evidence="4">Protein kinase</fullName>
    </recommendedName>
</protein>
<dbReference type="OMA" id="WCHPHIV"/>
<dbReference type="OrthoDB" id="239992at2759"/>
<evidence type="ECO:0000313" key="3">
    <source>
        <dbReference type="Proteomes" id="UP000051952"/>
    </source>
</evidence>
<dbReference type="SUPFAM" id="SSF56112">
    <property type="entry name" value="Protein kinase-like (PK-like)"/>
    <property type="match status" value="1"/>
</dbReference>
<dbReference type="AlphaFoldDB" id="A0A0S4IKW2"/>
<gene>
    <name evidence="2" type="ORF">BSAL_59670</name>
</gene>
<dbReference type="EMBL" id="CYKH01000250">
    <property type="protein sequence ID" value="CUF15384.1"/>
    <property type="molecule type" value="Genomic_DNA"/>
</dbReference>
<proteinExistence type="predicted"/>